<proteinExistence type="predicted"/>
<protein>
    <recommendedName>
        <fullName evidence="3">Primosomal replication protein N</fullName>
    </recommendedName>
</protein>
<name>A0A011NB77_9PAST</name>
<gene>
    <name evidence="1" type="ORF">AK33_08550</name>
</gene>
<evidence type="ECO:0008006" key="3">
    <source>
        <dbReference type="Google" id="ProtNLM"/>
    </source>
</evidence>
<comment type="caution">
    <text evidence="1">The sequence shown here is derived from an EMBL/GenBank/DDBJ whole genome shotgun (WGS) entry which is preliminary data.</text>
</comment>
<organism evidence="1 2">
    <name type="scientific">Mannheimia granulomatis</name>
    <dbReference type="NCBI Taxonomy" id="85402"/>
    <lineage>
        <taxon>Bacteria</taxon>
        <taxon>Pseudomonadati</taxon>
        <taxon>Pseudomonadota</taxon>
        <taxon>Gammaproteobacteria</taxon>
        <taxon>Pasteurellales</taxon>
        <taxon>Pasteurellaceae</taxon>
        <taxon>Mannheimia</taxon>
    </lineage>
</organism>
<dbReference type="InterPro" id="IPR010890">
    <property type="entry name" value="PriC"/>
</dbReference>
<dbReference type="AlphaFoldDB" id="A0A011NB77"/>
<dbReference type="EMBL" id="JANJ01000006">
    <property type="protein sequence ID" value="EXI61635.1"/>
    <property type="molecule type" value="Genomic_DNA"/>
</dbReference>
<dbReference type="PATRIC" id="fig|1450449.3.peg.1696"/>
<keyword evidence="2" id="KW-1185">Reference proteome</keyword>
<accession>A0A011NB77</accession>
<dbReference type="RefSeq" id="WP_042803535.1">
    <property type="nucleotide sequence ID" value="NZ_AVSP01000005.1"/>
</dbReference>
<evidence type="ECO:0000313" key="1">
    <source>
        <dbReference type="EMBL" id="EXI61635.1"/>
    </source>
</evidence>
<sequence length="172" mass="20587">MQKHHFLTQIQQNLAAFSPFLEQNIVLNSTYFSQKSGPVNFFTTEIEKTAEILLSQHDTLYVEYYSDKLIKQFDTLNKAVENIQREKKTLQFHSSFQFSANIHRLSPNKRLQEYRKALRALNEKISWLMEQNYNEEDEVLSQTLQNQIIETEYRKMKCLKAIEDLEQELQFR</sequence>
<dbReference type="Pfam" id="PF07445">
    <property type="entry name" value="PriC"/>
    <property type="match status" value="1"/>
</dbReference>
<dbReference type="OrthoDB" id="5690713at2"/>
<reference evidence="1 2" key="1">
    <citation type="journal article" date="2014" name="Genome Announc.">
        <title>Genome Sequence of a Presumptive Mannheimia haemolytica Strain with an A1/A6-Cross-Reactive Serotype from a White-Tailed Deer (Odocoileus virginianus).</title>
        <authorList>
            <person name="Lawrence P.K."/>
            <person name="Bey R.F."/>
            <person name="Wiener B."/>
            <person name="Kittichotirat W."/>
            <person name="Bumgarner R.E."/>
        </authorList>
    </citation>
    <scope>NUCLEOTIDE SEQUENCE [LARGE SCALE GENOMIC DNA]</scope>
    <source>
        <strain evidence="1 2">PKL10</strain>
    </source>
</reference>
<evidence type="ECO:0000313" key="2">
    <source>
        <dbReference type="Proteomes" id="UP000054123"/>
    </source>
</evidence>
<dbReference type="Proteomes" id="UP000054123">
    <property type="component" value="Unassembled WGS sequence"/>
</dbReference>